<organism evidence="2 3">
    <name type="scientific">Plantactinospora sonchi</name>
    <dbReference type="NCBI Taxonomy" id="1544735"/>
    <lineage>
        <taxon>Bacteria</taxon>
        <taxon>Bacillati</taxon>
        <taxon>Actinomycetota</taxon>
        <taxon>Actinomycetes</taxon>
        <taxon>Micromonosporales</taxon>
        <taxon>Micromonosporaceae</taxon>
        <taxon>Plantactinospora</taxon>
    </lineage>
</organism>
<gene>
    <name evidence="2" type="ORF">V1633_03940</name>
</gene>
<proteinExistence type="predicted"/>
<protein>
    <submittedName>
        <fullName evidence="2">Thiopeptide maturation pyridine synthase</fullName>
    </submittedName>
</protein>
<dbReference type="RefSeq" id="WP_331212762.1">
    <property type="nucleotide sequence ID" value="NZ_JAZGQK010000003.1"/>
</dbReference>
<dbReference type="Pfam" id="PF14028">
    <property type="entry name" value="Lant_dehydr_C"/>
    <property type="match status" value="1"/>
</dbReference>
<dbReference type="InterPro" id="IPR023809">
    <property type="entry name" value="Thiopep_bacteriocin_synth_dom"/>
</dbReference>
<reference evidence="2 3" key="1">
    <citation type="submission" date="2024-01" db="EMBL/GenBank/DDBJ databases">
        <title>Genome insights into Plantactinospora sonchi sp. nov.</title>
        <authorList>
            <person name="Wang L."/>
        </authorList>
    </citation>
    <scope>NUCLEOTIDE SEQUENCE [LARGE SCALE GENOMIC DNA]</scope>
    <source>
        <strain evidence="2 3">NEAU-QY2</strain>
    </source>
</reference>
<sequence>MRRWHSLHIAYHDPDRDGLLLDAVRPALAGLGADGTDAYVLRHWRRGPHLRLNLRTDEVTWRKRIRPALVEAIGGYLRDHPSTTVVDQTAALERHRVLALQEYERGPLTPWYPDNSIVDAEYDSRRHVLGSDAAVEVLTDFYRDGNPLLFEMLDHVRSGGDRRDGVAMHLMLTAAHTAPGPLTSGFVAFRSHAEGFLGVCAHTGADQVRTAFDTAWRDRADEVVERVRGVVRALDDPAAPAVPFVREWADLLTRYRPRFAELVTDGTLAGPPPAPRRSPGIAHSELHRLMFDHESYRTRVLTRPDFLHYRAALNHTYLHLTRLGLAPMDRFRAGHLLANGVEAVYDVSALALVRNLVAEVP</sequence>
<comment type="caution">
    <text evidence="2">The sequence shown here is derived from an EMBL/GenBank/DDBJ whole genome shotgun (WGS) entry which is preliminary data.</text>
</comment>
<keyword evidence="3" id="KW-1185">Reference proteome</keyword>
<evidence type="ECO:0000313" key="3">
    <source>
        <dbReference type="Proteomes" id="UP001332243"/>
    </source>
</evidence>
<dbReference type="InterPro" id="IPR054643">
    <property type="entry name" value="TbtD_PbtD_pyrid"/>
</dbReference>
<dbReference type="NCBIfam" id="NF045556">
    <property type="entry name" value="TbtD_PbtD_pyrid"/>
    <property type="match status" value="1"/>
</dbReference>
<accession>A0ABU7RMB9</accession>
<evidence type="ECO:0000259" key="1">
    <source>
        <dbReference type="Pfam" id="PF14028"/>
    </source>
</evidence>
<name>A0ABU7RMB9_9ACTN</name>
<dbReference type="Proteomes" id="UP001332243">
    <property type="component" value="Unassembled WGS sequence"/>
</dbReference>
<evidence type="ECO:0000313" key="2">
    <source>
        <dbReference type="EMBL" id="MEE6257641.1"/>
    </source>
</evidence>
<dbReference type="EMBL" id="JAZGQK010000003">
    <property type="protein sequence ID" value="MEE6257641.1"/>
    <property type="molecule type" value="Genomic_DNA"/>
</dbReference>
<feature type="domain" description="Thiopeptide-type bacteriocin biosynthesis" evidence="1">
    <location>
        <begin position="4"/>
        <end position="339"/>
    </location>
</feature>